<dbReference type="AlphaFoldDB" id="A0A2C9UPW9"/>
<protein>
    <recommendedName>
        <fullName evidence="5">BAHD acyltransferase</fullName>
    </recommendedName>
</protein>
<evidence type="ECO:0000256" key="1">
    <source>
        <dbReference type="ARBA" id="ARBA00009861"/>
    </source>
</evidence>
<evidence type="ECO:0008006" key="5">
    <source>
        <dbReference type="Google" id="ProtNLM"/>
    </source>
</evidence>
<dbReference type="GO" id="GO:0016746">
    <property type="term" value="F:acyltransferase activity"/>
    <property type="evidence" value="ECO:0007669"/>
    <property type="project" value="UniProtKB-KW"/>
</dbReference>
<dbReference type="PANTHER" id="PTHR31623:SF122">
    <property type="entry name" value="HXXXD-TYPE ACYL-TRANSFERASE FAMILY PROTEIN"/>
    <property type="match status" value="1"/>
</dbReference>
<organism evidence="4">
    <name type="scientific">Manihot esculenta</name>
    <name type="common">Cassava</name>
    <name type="synonym">Jatropha manihot</name>
    <dbReference type="NCBI Taxonomy" id="3983"/>
    <lineage>
        <taxon>Eukaryota</taxon>
        <taxon>Viridiplantae</taxon>
        <taxon>Streptophyta</taxon>
        <taxon>Embryophyta</taxon>
        <taxon>Tracheophyta</taxon>
        <taxon>Spermatophyta</taxon>
        <taxon>Magnoliopsida</taxon>
        <taxon>eudicotyledons</taxon>
        <taxon>Gunneridae</taxon>
        <taxon>Pentapetalae</taxon>
        <taxon>rosids</taxon>
        <taxon>fabids</taxon>
        <taxon>Malpighiales</taxon>
        <taxon>Euphorbiaceae</taxon>
        <taxon>Crotonoideae</taxon>
        <taxon>Manihoteae</taxon>
        <taxon>Manihot</taxon>
    </lineage>
</organism>
<gene>
    <name evidence="4" type="ORF">MANES_13G014000</name>
</gene>
<evidence type="ECO:0000256" key="3">
    <source>
        <dbReference type="ARBA" id="ARBA00023315"/>
    </source>
</evidence>
<accession>A0A2C9UPW9</accession>
<dbReference type="PANTHER" id="PTHR31623">
    <property type="entry name" value="F21J9.9"/>
    <property type="match status" value="1"/>
</dbReference>
<keyword evidence="3" id="KW-0012">Acyltransferase</keyword>
<sequence>MEINVKIVKKEIIKPSSPTLDYLRNFKLSLLDQFSPAAYASMLLFYSVNGTADQDFDVFERSQQLKRSLSETLTRFYPLAGRIKDNAIIECNDEGALFVEARVDCLLSKFLEKPNNQLTRKLIPVDIVGFSEEHKGSVLLLVQASFFSCGGLAIGVSISHKIADASTVNTFIKGWAAAAHEAADEQKQLPLLYASSIFPPQNLPFHRMSTVKLNEDKCITERYVIEASKIAALKTKAGSESVRDPTKVEAVTAFIWKCAMKASRSNSKQCRPSALAQSVNLRKRMEPPLPENTIGNLMGHFASRATESSEIDLASLVVQMRKGMQDFGENYVKKLQGDNPLVAITEALREFGSLLHAGNDTDFYIFTSLCRFPFYGIDFGWGKPIWVSSPRDAFKNIVALIDSRDGDGIEAWVTLTEEDMAFFEGDEELLEVAALNPSVMHYCWICDCV</sequence>
<proteinExistence type="inferred from homology"/>
<keyword evidence="2" id="KW-0808">Transferase</keyword>
<dbReference type="Pfam" id="PF02458">
    <property type="entry name" value="Transferase"/>
    <property type="match status" value="1"/>
</dbReference>
<dbReference type="InterPro" id="IPR023213">
    <property type="entry name" value="CAT-like_dom_sf"/>
</dbReference>
<evidence type="ECO:0000313" key="4">
    <source>
        <dbReference type="EMBL" id="OAY32386.1"/>
    </source>
</evidence>
<name>A0A2C9UPW9_MANES</name>
<comment type="similarity">
    <text evidence="1">Belongs to the plant acyltransferase family.</text>
</comment>
<reference evidence="4" key="1">
    <citation type="submission" date="2016-02" db="EMBL/GenBank/DDBJ databases">
        <title>WGS assembly of Manihot esculenta.</title>
        <authorList>
            <person name="Bredeson J.V."/>
            <person name="Prochnik S.E."/>
            <person name="Lyons J.B."/>
            <person name="Schmutz J."/>
            <person name="Grimwood J."/>
            <person name="Vrebalov J."/>
            <person name="Bart R.S."/>
            <person name="Amuge T."/>
            <person name="Ferguson M.E."/>
            <person name="Green R."/>
            <person name="Putnam N."/>
            <person name="Stites J."/>
            <person name="Rounsley S."/>
            <person name="Rokhsar D.S."/>
        </authorList>
    </citation>
    <scope>NUCLEOTIDE SEQUENCE [LARGE SCALE GENOMIC DNA]</scope>
    <source>
        <tissue evidence="4">Leaf</tissue>
    </source>
</reference>
<evidence type="ECO:0000256" key="2">
    <source>
        <dbReference type="ARBA" id="ARBA00022679"/>
    </source>
</evidence>
<dbReference type="Gene3D" id="3.30.559.10">
    <property type="entry name" value="Chloramphenicol acetyltransferase-like domain"/>
    <property type="match status" value="2"/>
</dbReference>
<dbReference type="EMBL" id="CM004399">
    <property type="protein sequence ID" value="OAY32386.1"/>
    <property type="molecule type" value="Genomic_DNA"/>
</dbReference>